<comment type="caution">
    <text evidence="3">The sequence shown here is derived from an EMBL/GenBank/DDBJ whole genome shotgun (WGS) entry which is preliminary data.</text>
</comment>
<evidence type="ECO:0000256" key="1">
    <source>
        <dbReference type="SAM" id="Phobius"/>
    </source>
</evidence>
<evidence type="ECO:0000313" key="3">
    <source>
        <dbReference type="EMBL" id="RXW32318.1"/>
    </source>
</evidence>
<keyword evidence="1" id="KW-0472">Membrane</keyword>
<evidence type="ECO:0000313" key="4">
    <source>
        <dbReference type="Proteomes" id="UP000290624"/>
    </source>
</evidence>
<dbReference type="OrthoDB" id="3712240at2"/>
<accession>A0A4V1Q7E6</accession>
<dbReference type="Proteomes" id="UP000290624">
    <property type="component" value="Unassembled WGS sequence"/>
</dbReference>
<feature type="transmembrane region" description="Helical" evidence="1">
    <location>
        <begin position="68"/>
        <end position="88"/>
    </location>
</feature>
<dbReference type="RefSeq" id="WP_129458535.1">
    <property type="nucleotide sequence ID" value="NZ_PPCV01000004.1"/>
</dbReference>
<keyword evidence="1" id="KW-1133">Transmembrane helix</keyword>
<protein>
    <submittedName>
        <fullName evidence="3">Uncharacterized protein</fullName>
    </submittedName>
</protein>
<dbReference type="EMBL" id="PPCV01000004">
    <property type="protein sequence ID" value="RXW32318.1"/>
    <property type="molecule type" value="Genomic_DNA"/>
</dbReference>
<reference evidence="3 4" key="1">
    <citation type="submission" date="2018-01" db="EMBL/GenBank/DDBJ databases">
        <title>Lactibacter flavus gen. nov., sp. nov., a novel bacterium of the family Propionibacteriaceae isolated from raw milk and dairy products.</title>
        <authorList>
            <person name="Wenning M."/>
            <person name="Breitenwieser F."/>
            <person name="Huptas C."/>
            <person name="von Neubeck M."/>
            <person name="Busse H.-J."/>
            <person name="Scherer S."/>
        </authorList>
    </citation>
    <scope>NUCLEOTIDE SEQUENCE [LARGE SCALE GENOMIC DNA]</scope>
    <source>
        <strain evidence="3 4">VG341</strain>
    </source>
</reference>
<keyword evidence="1" id="KW-0812">Transmembrane</keyword>
<keyword evidence="4" id="KW-1185">Reference proteome</keyword>
<keyword evidence="2" id="KW-0732">Signal</keyword>
<feature type="signal peptide" evidence="2">
    <location>
        <begin position="1"/>
        <end position="27"/>
    </location>
</feature>
<organism evidence="3 4">
    <name type="scientific">Propioniciclava flava</name>
    <dbReference type="NCBI Taxonomy" id="2072026"/>
    <lineage>
        <taxon>Bacteria</taxon>
        <taxon>Bacillati</taxon>
        <taxon>Actinomycetota</taxon>
        <taxon>Actinomycetes</taxon>
        <taxon>Propionibacteriales</taxon>
        <taxon>Propionibacteriaceae</taxon>
        <taxon>Propioniciclava</taxon>
    </lineage>
</organism>
<gene>
    <name evidence="3" type="ORF">C1706_07095</name>
</gene>
<evidence type="ECO:0000256" key="2">
    <source>
        <dbReference type="SAM" id="SignalP"/>
    </source>
</evidence>
<sequence>MTRRFWAHVALATIGAAALLWALTLAAAPTITCRDVVMAPGDVCVNAQGSRQQTYAERFEAAQQARPLIGGVGALVAGFGVALAIVEVRRAGSSGRTRPAHPAAE</sequence>
<name>A0A4V1Q7E6_9ACTN</name>
<dbReference type="AlphaFoldDB" id="A0A4V1Q7E6"/>
<feature type="chain" id="PRO_5020585778" evidence="2">
    <location>
        <begin position="28"/>
        <end position="105"/>
    </location>
</feature>
<proteinExistence type="predicted"/>